<feature type="binding site" evidence="9">
    <location>
        <position position="153"/>
    </location>
    <ligand>
        <name>NAD(+)</name>
        <dbReference type="ChEBI" id="CHEBI:57540"/>
    </ligand>
</feature>
<feature type="active site" description="Proton acceptor" evidence="9">
    <location>
        <position position="52"/>
    </location>
</feature>
<dbReference type="Pfam" id="PF20143">
    <property type="entry name" value="NAD_kinase_C"/>
    <property type="match status" value="1"/>
</dbReference>
<sequence>MSNNRRNLYFYYPPNKELDDKLAPLRDLASENGFNIQEEPEQANIIISVGGDGTFLQAVRKTGFRQDCLYVGIRREDEAGLYCDFNLDDYDSMVHSMLHADLEVRRFPVIEATVNGEASFLCLNECSLRSTLIKTIVVDVLIDDLHFETFRGDGLVVATPTGSTGYNKSTKGAVIDPKLPCYQVSEIASLNNNRYRTLGSSFVLSSERKLTLSVQQDGNDYPIIGMDNEAYSIRNIKELSIKLSDSVVKTVKMKDNTFWDRVKRTFLDE</sequence>
<dbReference type="EC" id="2.7.1.23" evidence="9"/>
<keyword evidence="6 9" id="KW-0521">NADP</keyword>
<dbReference type="EMBL" id="JBHTKL010000001">
    <property type="protein sequence ID" value="MFD1019045.1"/>
    <property type="molecule type" value="Genomic_DNA"/>
</dbReference>
<dbReference type="InterPro" id="IPR016064">
    <property type="entry name" value="NAD/diacylglycerol_kinase_sf"/>
</dbReference>
<dbReference type="NCBIfam" id="NF002902">
    <property type="entry name" value="PRK03501.1"/>
    <property type="match status" value="1"/>
</dbReference>
<evidence type="ECO:0000256" key="4">
    <source>
        <dbReference type="ARBA" id="ARBA00022777"/>
    </source>
</evidence>
<evidence type="ECO:0000256" key="7">
    <source>
        <dbReference type="ARBA" id="ARBA00023027"/>
    </source>
</evidence>
<gene>
    <name evidence="9" type="primary">nadK</name>
    <name evidence="10" type="ORF">ACFQ2J_07515</name>
</gene>
<evidence type="ECO:0000256" key="3">
    <source>
        <dbReference type="ARBA" id="ARBA00022741"/>
    </source>
</evidence>
<feature type="binding site" evidence="9">
    <location>
        <begin position="124"/>
        <end position="125"/>
    </location>
    <ligand>
        <name>NAD(+)</name>
        <dbReference type="ChEBI" id="CHEBI:57540"/>
    </ligand>
</feature>
<keyword evidence="5 9" id="KW-0067">ATP-binding</keyword>
<dbReference type="PANTHER" id="PTHR20275">
    <property type="entry name" value="NAD KINASE"/>
    <property type="match status" value="1"/>
</dbReference>
<evidence type="ECO:0000256" key="5">
    <source>
        <dbReference type="ARBA" id="ARBA00022840"/>
    </source>
</evidence>
<keyword evidence="3 9" id="KW-0547">Nucleotide-binding</keyword>
<accession>A0ABW3L1G9</accession>
<keyword evidence="11" id="KW-1185">Reference proteome</keyword>
<dbReference type="PANTHER" id="PTHR20275:SF9">
    <property type="entry name" value="NAD KINASE 2"/>
    <property type="match status" value="1"/>
</dbReference>
<comment type="cofactor">
    <cofactor evidence="9">
        <name>a divalent metal cation</name>
        <dbReference type="ChEBI" id="CHEBI:60240"/>
    </cofactor>
</comment>
<comment type="catalytic activity">
    <reaction evidence="8 9">
        <text>NAD(+) + ATP = ADP + NADP(+) + H(+)</text>
        <dbReference type="Rhea" id="RHEA:18629"/>
        <dbReference type="ChEBI" id="CHEBI:15378"/>
        <dbReference type="ChEBI" id="CHEBI:30616"/>
        <dbReference type="ChEBI" id="CHEBI:57540"/>
        <dbReference type="ChEBI" id="CHEBI:58349"/>
        <dbReference type="ChEBI" id="CHEBI:456216"/>
        <dbReference type="EC" id="2.7.1.23"/>
    </reaction>
</comment>
<dbReference type="Gene3D" id="3.40.50.10330">
    <property type="entry name" value="Probable inorganic polyphosphate/atp-NAD kinase, domain 1"/>
    <property type="match status" value="1"/>
</dbReference>
<evidence type="ECO:0000256" key="1">
    <source>
        <dbReference type="ARBA" id="ARBA00022490"/>
    </source>
</evidence>
<dbReference type="Gene3D" id="2.60.200.30">
    <property type="entry name" value="Probable inorganic polyphosphate/atp-NAD kinase, domain 2"/>
    <property type="match status" value="1"/>
</dbReference>
<dbReference type="Proteomes" id="UP001596990">
    <property type="component" value="Unassembled WGS sequence"/>
</dbReference>
<name>A0ABW3L1G9_9BACI</name>
<feature type="binding site" evidence="9">
    <location>
        <begin position="52"/>
        <end position="53"/>
    </location>
    <ligand>
        <name>NAD(+)</name>
        <dbReference type="ChEBI" id="CHEBI:57540"/>
    </ligand>
</feature>
<dbReference type="HAMAP" id="MF_00361">
    <property type="entry name" value="NAD_kinase"/>
    <property type="match status" value="1"/>
</dbReference>
<evidence type="ECO:0000313" key="10">
    <source>
        <dbReference type="EMBL" id="MFD1019045.1"/>
    </source>
</evidence>
<evidence type="ECO:0000313" key="11">
    <source>
        <dbReference type="Proteomes" id="UP001596990"/>
    </source>
</evidence>
<comment type="caution">
    <text evidence="9">Lacks conserved residue(s) required for the propagation of feature annotation.</text>
</comment>
<comment type="caution">
    <text evidence="10">The sequence shown here is derived from an EMBL/GenBank/DDBJ whole genome shotgun (WGS) entry which is preliminary data.</text>
</comment>
<evidence type="ECO:0000256" key="9">
    <source>
        <dbReference type="HAMAP-Rule" id="MF_00361"/>
    </source>
</evidence>
<keyword evidence="4 9" id="KW-0418">Kinase</keyword>
<reference evidence="11" key="1">
    <citation type="journal article" date="2019" name="Int. J. Syst. Evol. Microbiol.">
        <title>The Global Catalogue of Microorganisms (GCM) 10K type strain sequencing project: providing services to taxonomists for standard genome sequencing and annotation.</title>
        <authorList>
            <consortium name="The Broad Institute Genomics Platform"/>
            <consortium name="The Broad Institute Genome Sequencing Center for Infectious Disease"/>
            <person name="Wu L."/>
            <person name="Ma J."/>
        </authorList>
    </citation>
    <scope>NUCLEOTIDE SEQUENCE [LARGE SCALE GENOMIC DNA]</scope>
    <source>
        <strain evidence="11">CCUG 56607</strain>
    </source>
</reference>
<feature type="binding site" evidence="9">
    <location>
        <position position="151"/>
    </location>
    <ligand>
        <name>NAD(+)</name>
        <dbReference type="ChEBI" id="CHEBI:57540"/>
    </ligand>
</feature>
<dbReference type="InterPro" id="IPR017437">
    <property type="entry name" value="ATP-NAD_kinase_PpnK-typ_C"/>
</dbReference>
<evidence type="ECO:0000256" key="2">
    <source>
        <dbReference type="ARBA" id="ARBA00022679"/>
    </source>
</evidence>
<protein>
    <recommendedName>
        <fullName evidence="9">NAD kinase</fullName>
        <ecNumber evidence="9">2.7.1.23</ecNumber>
    </recommendedName>
    <alternativeName>
        <fullName evidence="9">ATP-dependent NAD kinase</fullName>
    </alternativeName>
</protein>
<dbReference type="GO" id="GO:0016301">
    <property type="term" value="F:kinase activity"/>
    <property type="evidence" value="ECO:0007669"/>
    <property type="project" value="UniProtKB-KW"/>
</dbReference>
<comment type="similarity">
    <text evidence="9">Belongs to the NAD kinase family.</text>
</comment>
<comment type="function">
    <text evidence="9">Involved in the regulation of the intracellular balance of NAD and NADP, and is a key enzyme in the biosynthesis of NADP. Catalyzes specifically the phosphorylation on 2'-hydroxyl of the adenosine moiety of NAD to yield NADP.</text>
</comment>
<keyword evidence="7 9" id="KW-0520">NAD</keyword>
<dbReference type="InterPro" id="IPR017438">
    <property type="entry name" value="ATP-NAD_kinase_N"/>
</dbReference>
<feature type="binding site" evidence="9">
    <location>
        <begin position="164"/>
        <end position="169"/>
    </location>
    <ligand>
        <name>NAD(+)</name>
        <dbReference type="ChEBI" id="CHEBI:57540"/>
    </ligand>
</feature>
<evidence type="ECO:0000256" key="6">
    <source>
        <dbReference type="ARBA" id="ARBA00022857"/>
    </source>
</evidence>
<keyword evidence="1 9" id="KW-0963">Cytoplasm</keyword>
<proteinExistence type="inferred from homology"/>
<keyword evidence="2 9" id="KW-0808">Transferase</keyword>
<comment type="subcellular location">
    <subcellularLocation>
        <location evidence="9">Cytoplasm</location>
    </subcellularLocation>
</comment>
<evidence type="ECO:0000256" key="8">
    <source>
        <dbReference type="ARBA" id="ARBA00047925"/>
    </source>
</evidence>
<dbReference type="RefSeq" id="WP_386058103.1">
    <property type="nucleotide sequence ID" value="NZ_JBHTKL010000001.1"/>
</dbReference>
<dbReference type="SUPFAM" id="SSF111331">
    <property type="entry name" value="NAD kinase/diacylglycerol kinase-like"/>
    <property type="match status" value="1"/>
</dbReference>
<organism evidence="10 11">
    <name type="scientific">Thalassobacillus hwangdonensis</name>
    <dbReference type="NCBI Taxonomy" id="546108"/>
    <lineage>
        <taxon>Bacteria</taxon>
        <taxon>Bacillati</taxon>
        <taxon>Bacillota</taxon>
        <taxon>Bacilli</taxon>
        <taxon>Bacillales</taxon>
        <taxon>Bacillaceae</taxon>
        <taxon>Thalassobacillus</taxon>
    </lineage>
</organism>
<feature type="binding site" evidence="9">
    <location>
        <position position="188"/>
    </location>
    <ligand>
        <name>NAD(+)</name>
        <dbReference type="ChEBI" id="CHEBI:57540"/>
    </ligand>
</feature>
<dbReference type="InterPro" id="IPR002504">
    <property type="entry name" value="NADK"/>
</dbReference>